<evidence type="ECO:0000313" key="4">
    <source>
        <dbReference type="EMBL" id="WND03280.1"/>
    </source>
</evidence>
<keyword evidence="1" id="KW-0812">Transmembrane</keyword>
<dbReference type="Pfam" id="PF13448">
    <property type="entry name" value="DUF4114"/>
    <property type="match status" value="1"/>
</dbReference>
<dbReference type="RefSeq" id="WP_310799133.1">
    <property type="nucleotide sequence ID" value="NZ_CP123872.1"/>
</dbReference>
<dbReference type="InterPro" id="IPR025193">
    <property type="entry name" value="DUF4114"/>
</dbReference>
<keyword evidence="2" id="KW-0732">Signal</keyword>
<evidence type="ECO:0000313" key="5">
    <source>
        <dbReference type="Proteomes" id="UP001268683"/>
    </source>
</evidence>
<reference evidence="4" key="1">
    <citation type="submission" date="2023-04" db="EMBL/GenBank/DDBJ databases">
        <title>Complete genome sequence of Temperatibacter marinus.</title>
        <authorList>
            <person name="Rong J.-C."/>
            <person name="Yi M.-L."/>
            <person name="Zhao Q."/>
        </authorList>
    </citation>
    <scope>NUCLEOTIDE SEQUENCE</scope>
    <source>
        <strain evidence="4">NBRC 110045</strain>
    </source>
</reference>
<evidence type="ECO:0000259" key="3">
    <source>
        <dbReference type="Pfam" id="PF13448"/>
    </source>
</evidence>
<protein>
    <submittedName>
        <fullName evidence="4">DUF4114 domain-containing protein</fullName>
    </submittedName>
</protein>
<feature type="transmembrane region" description="Helical" evidence="1">
    <location>
        <begin position="252"/>
        <end position="271"/>
    </location>
</feature>
<proteinExistence type="predicted"/>
<name>A0AA52EI89_9PROT</name>
<dbReference type="KEGG" id="tmk:QGN29_02715"/>
<feature type="signal peptide" evidence="2">
    <location>
        <begin position="1"/>
        <end position="24"/>
    </location>
</feature>
<keyword evidence="1" id="KW-1133">Transmembrane helix</keyword>
<evidence type="ECO:0000256" key="1">
    <source>
        <dbReference type="SAM" id="Phobius"/>
    </source>
</evidence>
<keyword evidence="1" id="KW-0472">Membrane</keyword>
<dbReference type="AlphaFoldDB" id="A0AA52EI89"/>
<dbReference type="Proteomes" id="UP001268683">
    <property type="component" value="Chromosome"/>
</dbReference>
<evidence type="ECO:0000256" key="2">
    <source>
        <dbReference type="SAM" id="SignalP"/>
    </source>
</evidence>
<organism evidence="4 5">
    <name type="scientific">Temperatibacter marinus</name>
    <dbReference type="NCBI Taxonomy" id="1456591"/>
    <lineage>
        <taxon>Bacteria</taxon>
        <taxon>Pseudomonadati</taxon>
        <taxon>Pseudomonadota</taxon>
        <taxon>Alphaproteobacteria</taxon>
        <taxon>Kordiimonadales</taxon>
        <taxon>Temperatibacteraceae</taxon>
        <taxon>Temperatibacter</taxon>
    </lineage>
</organism>
<sequence length="277" mass="29150">MRSKTMILLSILLGIAISSKPSEAGEVSPKQSNASPYGLSAIAPVMERASDKASNNFQANDLEGLQKIVNATLTENQKVDNVNLIALNPDDLILSETSDVRIYFIGEGAGYANSLGMFTGDSADKLSGDAALIFPNASAQSSYLSQGGEGNRTNRAPLLSGDFVDAGTFDSGTQLNLFLIANGANGGGTTFYSDTEQNSDGIAHFVVLAVPDSPYILVGVEDLTGGGDKDYNDVVFVMDIGRANTQQLISNAVPLPGYMAYLIGPGLLLMLRRRKGV</sequence>
<keyword evidence="5" id="KW-1185">Reference proteome</keyword>
<dbReference type="EMBL" id="CP123872">
    <property type="protein sequence ID" value="WND03280.1"/>
    <property type="molecule type" value="Genomic_DNA"/>
</dbReference>
<accession>A0AA52EI89</accession>
<feature type="domain" description="DUF4114" evidence="3">
    <location>
        <begin position="169"/>
        <end position="239"/>
    </location>
</feature>
<feature type="chain" id="PRO_5041292778" evidence="2">
    <location>
        <begin position="25"/>
        <end position="277"/>
    </location>
</feature>
<gene>
    <name evidence="4" type="ORF">QGN29_02715</name>
</gene>